<reference evidence="1 2" key="1">
    <citation type="submission" date="2021-06" db="EMBL/GenBank/DDBJ databases">
        <title>Caerostris extrusa draft genome.</title>
        <authorList>
            <person name="Kono N."/>
            <person name="Arakawa K."/>
        </authorList>
    </citation>
    <scope>NUCLEOTIDE SEQUENCE [LARGE SCALE GENOMIC DNA]</scope>
</reference>
<keyword evidence="2" id="KW-1185">Reference proteome</keyword>
<evidence type="ECO:0000313" key="1">
    <source>
        <dbReference type="EMBL" id="GIY95659.1"/>
    </source>
</evidence>
<dbReference type="EMBL" id="BPLR01000559">
    <property type="protein sequence ID" value="GIY95659.1"/>
    <property type="molecule type" value="Genomic_DNA"/>
</dbReference>
<accession>A0AAV4XPD6</accession>
<dbReference type="Proteomes" id="UP001054945">
    <property type="component" value="Unassembled WGS sequence"/>
</dbReference>
<comment type="caution">
    <text evidence="1">The sequence shown here is derived from an EMBL/GenBank/DDBJ whole genome shotgun (WGS) entry which is preliminary data.</text>
</comment>
<evidence type="ECO:0000313" key="2">
    <source>
        <dbReference type="Proteomes" id="UP001054945"/>
    </source>
</evidence>
<sequence length="89" mass="10500">MQKQINQIRIFELIVRPIGSDERDEISQTRIFELIVRPIGSDDEMRFVRRASPECSESRSDDTLQENFPSQKTLWVIPPQRFPILLGRE</sequence>
<proteinExistence type="predicted"/>
<organism evidence="1 2">
    <name type="scientific">Caerostris extrusa</name>
    <name type="common">Bark spider</name>
    <name type="synonym">Caerostris bankana</name>
    <dbReference type="NCBI Taxonomy" id="172846"/>
    <lineage>
        <taxon>Eukaryota</taxon>
        <taxon>Metazoa</taxon>
        <taxon>Ecdysozoa</taxon>
        <taxon>Arthropoda</taxon>
        <taxon>Chelicerata</taxon>
        <taxon>Arachnida</taxon>
        <taxon>Araneae</taxon>
        <taxon>Araneomorphae</taxon>
        <taxon>Entelegynae</taxon>
        <taxon>Araneoidea</taxon>
        <taxon>Araneidae</taxon>
        <taxon>Caerostris</taxon>
    </lineage>
</organism>
<gene>
    <name evidence="1" type="ORF">CEXT_284211</name>
</gene>
<protein>
    <submittedName>
        <fullName evidence="1">Uncharacterized protein</fullName>
    </submittedName>
</protein>
<name>A0AAV4XPD6_CAEEX</name>
<dbReference type="AlphaFoldDB" id="A0AAV4XPD6"/>